<gene>
    <name evidence="3" type="ORF">LTR84_002659</name>
</gene>
<dbReference type="InterPro" id="IPR007306">
    <property type="entry name" value="Rit1"/>
</dbReference>
<dbReference type="Pfam" id="PF17184">
    <property type="entry name" value="Rit1_C"/>
    <property type="match status" value="1"/>
</dbReference>
<evidence type="ECO:0000259" key="2">
    <source>
        <dbReference type="Pfam" id="PF17184"/>
    </source>
</evidence>
<dbReference type="EMBL" id="JAVRRD010000014">
    <property type="protein sequence ID" value="KAK5051856.1"/>
    <property type="molecule type" value="Genomic_DNA"/>
</dbReference>
<dbReference type="RefSeq" id="XP_064705870.1">
    <property type="nucleotide sequence ID" value="XM_064846260.1"/>
</dbReference>
<dbReference type="InterPro" id="IPR033421">
    <property type="entry name" value="Rit1_DUSP-like"/>
</dbReference>
<feature type="domain" description="Rit1 N-terminal" evidence="2">
    <location>
        <begin position="30"/>
        <end position="305"/>
    </location>
</feature>
<dbReference type="AlphaFoldDB" id="A0AAV9N9A7"/>
<sequence>MSSDYPPTLANLNLHDFDHNPSIYATLKSIRKATLSIPNRLQSILSDASFAKSISQEYDLPLVANERCGSWYIKPSDKIGSAYFKSTDGHHGQWNFSLRRLNLQLLPILGSHGGAVVVDSTRRGKSLPDSFSKTVPIWVAVINRVLFPGLKYYHALQHPPAPESLGLSEISQIEAKLDDFAQSFTQLGLDLSMLRTQLKFPIHIIWEFNGRSGFGIENDEDDEDTWETELCSTSSEDRHVNNLVLCSASRRVRGAEASEGGYIQGAGDDSEGWSHGLTAQTFWNHQSLLMHTPEEQLEALIETLSQQDEDETRGEVTAVRISPTTQLFIGAGYIGKAHEYDLVVNSENSDQDQDQPTGPNVLNLKCRSGKLGSKDLRENLPIAATAISTQLRKDSSSRILVTCATGRDLSVGVIVAVLCVEYNDRGELSQDSVSRLIDKSLVKQRLAWITSSKPDANPSRATLQAVNSFLMRRPD</sequence>
<dbReference type="GO" id="GO:0005737">
    <property type="term" value="C:cytoplasm"/>
    <property type="evidence" value="ECO:0007669"/>
    <property type="project" value="TreeGrafter"/>
</dbReference>
<dbReference type="PIRSF" id="PIRSF007747">
    <property type="entry name" value="Ribosyl_Ptfrase"/>
    <property type="match status" value="1"/>
</dbReference>
<dbReference type="Pfam" id="PF04179">
    <property type="entry name" value="Init_tRNA_PT"/>
    <property type="match status" value="1"/>
</dbReference>
<dbReference type="PANTHER" id="PTHR31811:SF0">
    <property type="entry name" value="TRNA A64-2'-O-RIBOSYLPHOSPHATE TRANSFERASE"/>
    <property type="match status" value="1"/>
</dbReference>
<dbReference type="Gene3D" id="3.90.190.10">
    <property type="entry name" value="Protein tyrosine phosphatase superfamily"/>
    <property type="match status" value="1"/>
</dbReference>
<feature type="domain" description="Rit1 DUSP-like" evidence="1">
    <location>
        <begin position="360"/>
        <end position="470"/>
    </location>
</feature>
<proteinExistence type="predicted"/>
<dbReference type="GeneID" id="89970858"/>
<keyword evidence="4" id="KW-1185">Reference proteome</keyword>
<dbReference type="InterPro" id="IPR029021">
    <property type="entry name" value="Prot-tyrosine_phosphatase-like"/>
</dbReference>
<organism evidence="3 4">
    <name type="scientific">Exophiala bonariae</name>
    <dbReference type="NCBI Taxonomy" id="1690606"/>
    <lineage>
        <taxon>Eukaryota</taxon>
        <taxon>Fungi</taxon>
        <taxon>Dikarya</taxon>
        <taxon>Ascomycota</taxon>
        <taxon>Pezizomycotina</taxon>
        <taxon>Eurotiomycetes</taxon>
        <taxon>Chaetothyriomycetidae</taxon>
        <taxon>Chaetothyriales</taxon>
        <taxon>Herpotrichiellaceae</taxon>
        <taxon>Exophiala</taxon>
    </lineage>
</organism>
<evidence type="ECO:0008006" key="5">
    <source>
        <dbReference type="Google" id="ProtNLM"/>
    </source>
</evidence>
<dbReference type="GO" id="GO:0019988">
    <property type="term" value="P:charged-tRNA amino acid modification"/>
    <property type="evidence" value="ECO:0007669"/>
    <property type="project" value="InterPro"/>
</dbReference>
<comment type="caution">
    <text evidence="3">The sequence shown here is derived from an EMBL/GenBank/DDBJ whole genome shotgun (WGS) entry which is preliminary data.</text>
</comment>
<dbReference type="PANTHER" id="PTHR31811">
    <property type="entry name" value="TRNA A64-2'-O-RIBOSYLPHOSPHATE TRANSFERASE"/>
    <property type="match status" value="1"/>
</dbReference>
<evidence type="ECO:0000313" key="3">
    <source>
        <dbReference type="EMBL" id="KAK5051856.1"/>
    </source>
</evidence>
<dbReference type="Proteomes" id="UP001358417">
    <property type="component" value="Unassembled WGS sequence"/>
</dbReference>
<dbReference type="InterPro" id="IPR033449">
    <property type="entry name" value="Rit1_N"/>
</dbReference>
<dbReference type="GO" id="GO:0043399">
    <property type="term" value="F:tRNA adenosine(64)-2'-O-ribosylphosphate transferase activity"/>
    <property type="evidence" value="ECO:0007669"/>
    <property type="project" value="InterPro"/>
</dbReference>
<reference evidence="3 4" key="1">
    <citation type="submission" date="2023-08" db="EMBL/GenBank/DDBJ databases">
        <title>Black Yeasts Isolated from many extreme environments.</title>
        <authorList>
            <person name="Coleine C."/>
            <person name="Stajich J.E."/>
            <person name="Selbmann L."/>
        </authorList>
    </citation>
    <scope>NUCLEOTIDE SEQUENCE [LARGE SCALE GENOMIC DNA]</scope>
    <source>
        <strain evidence="3 4">CCFEE 5792</strain>
    </source>
</reference>
<accession>A0AAV9N9A7</accession>
<name>A0AAV9N9A7_9EURO</name>
<evidence type="ECO:0000259" key="1">
    <source>
        <dbReference type="Pfam" id="PF04179"/>
    </source>
</evidence>
<evidence type="ECO:0000313" key="4">
    <source>
        <dbReference type="Proteomes" id="UP001358417"/>
    </source>
</evidence>
<protein>
    <recommendedName>
        <fullName evidence="5">Initiator tRNA phosphoribosyl transferase</fullName>
    </recommendedName>
</protein>